<dbReference type="Proteomes" id="UP000594263">
    <property type="component" value="Unplaced"/>
</dbReference>
<dbReference type="Pfam" id="PF00225">
    <property type="entry name" value="Kinesin"/>
    <property type="match status" value="1"/>
</dbReference>
<dbReference type="EnsemblPlants" id="Kaladp0081s0110.10.v1.1">
    <property type="protein sequence ID" value="Kaladp0081s0110.10.v1.1"/>
    <property type="gene ID" value="Kaladp0081s0110.v1.1"/>
</dbReference>
<dbReference type="InterPro" id="IPR001752">
    <property type="entry name" value="Kinesin_motor_dom"/>
</dbReference>
<dbReference type="EnsemblPlants" id="Kaladp0081s0110.4.v1.1">
    <property type="protein sequence ID" value="Kaladp0081s0110.4.v1.1"/>
    <property type="gene ID" value="Kaladp0081s0110.v1.1"/>
</dbReference>
<feature type="domain" description="Kinesin motor" evidence="10">
    <location>
        <begin position="70"/>
        <end position="394"/>
    </location>
</feature>
<feature type="region of interest" description="Disordered" evidence="9">
    <location>
        <begin position="495"/>
        <end position="527"/>
    </location>
</feature>
<feature type="binding site" evidence="7">
    <location>
        <begin position="148"/>
        <end position="155"/>
    </location>
    <ligand>
        <name>ATP</name>
        <dbReference type="ChEBI" id="CHEBI:30616"/>
    </ligand>
</feature>
<evidence type="ECO:0000256" key="8">
    <source>
        <dbReference type="SAM" id="Coils"/>
    </source>
</evidence>
<dbReference type="GO" id="GO:0005874">
    <property type="term" value="C:microtubule"/>
    <property type="evidence" value="ECO:0007669"/>
    <property type="project" value="UniProtKB-KW"/>
</dbReference>
<dbReference type="Gramene" id="Kaladp0081s0110.6.v1.1">
    <property type="protein sequence ID" value="Kaladp0081s0110.6.v1.1"/>
    <property type="gene ID" value="Kaladp0081s0110.v1.1"/>
</dbReference>
<accession>A0A7N0UR21</accession>
<dbReference type="EnsemblPlants" id="Kaladp0081s0110.8.v1.1">
    <property type="protein sequence ID" value="Kaladp0081s0110.8.v1.1"/>
    <property type="gene ID" value="Kaladp0081s0110.v1.1"/>
</dbReference>
<feature type="compositionally biased region" description="Polar residues" evidence="9">
    <location>
        <begin position="515"/>
        <end position="527"/>
    </location>
</feature>
<evidence type="ECO:0000256" key="5">
    <source>
        <dbReference type="ARBA" id="ARBA00023054"/>
    </source>
</evidence>
<dbReference type="AlphaFoldDB" id="A0A7N0UR21"/>
<evidence type="ECO:0000256" key="9">
    <source>
        <dbReference type="SAM" id="MobiDB-lite"/>
    </source>
</evidence>
<dbReference type="InterPro" id="IPR027640">
    <property type="entry name" value="Kinesin-like_fam"/>
</dbReference>
<evidence type="ECO:0000259" key="10">
    <source>
        <dbReference type="PROSITE" id="PS50067"/>
    </source>
</evidence>
<dbReference type="Gramene" id="Kaladp0081s0110.1.v1.1">
    <property type="protein sequence ID" value="Kaladp0081s0110.1.v1.1"/>
    <property type="gene ID" value="Kaladp0081s0110.v1.1"/>
</dbReference>
<dbReference type="GO" id="GO:0008017">
    <property type="term" value="F:microtubule binding"/>
    <property type="evidence" value="ECO:0007669"/>
    <property type="project" value="InterPro"/>
</dbReference>
<dbReference type="PROSITE" id="PS50067">
    <property type="entry name" value="KINESIN_MOTOR_2"/>
    <property type="match status" value="1"/>
</dbReference>
<dbReference type="SMART" id="SM00129">
    <property type="entry name" value="KISc"/>
    <property type="match status" value="1"/>
</dbReference>
<evidence type="ECO:0000313" key="12">
    <source>
        <dbReference type="Proteomes" id="UP000594263"/>
    </source>
</evidence>
<sequence>MQIFFEGVMANSVSALHTDVNVVPEQEQHELEEKASNLEREISQLRLKLKYLNGKRREALNRILDIKAGSIRVFSRIRPFLQSEKFRHFDPISVESEKILVQTKGSRKDFRFDKVFAQDASQDDVYAEVVPILKSALDGHNVCVIAYGQTGTGKTITMDGMEKQPGIVPRALKDLLSEASADNSSSYSFSMSMLEVYMGSLRDLLEPKLPNKLFETSRRNLTILTDKKGAVEIEGLTEVSVHDFETASWCYNKGRLARSTAWTNVNEASSRSHCLMRITISHFNNATKDQKEVSKLWMVDLGGSERCLKTGATGHTLDEGRAINLSLSALSDVIVALRRKRRHIPYRNSKLTQILKDSLGVSSKVLIIVHLSPREEDVAETICSLGFGTRARAVDSDREISEDMRKQKEKQILMIEDEMRNIEGDRQKVVNQIKHAEFLLSDNSKVFTAKYGGAECDSETPAVISKGNIEHQVQIPKMPKKVLKRSSTDSLPRFMTSTMASRQRETASGKGSVRKLNTPSSRSRNSFPLMSFQSVSDIHLRIQPRSANKKTRYGEVNAAATLTQSPNWSVSDYKMESNIHGKLLTSPNPILRATLSHHRRRMSDLI</sequence>
<evidence type="ECO:0000256" key="1">
    <source>
        <dbReference type="ARBA" id="ARBA00010899"/>
    </source>
</evidence>
<dbReference type="InterPro" id="IPR027417">
    <property type="entry name" value="P-loop_NTPase"/>
</dbReference>
<dbReference type="PANTHER" id="PTHR47972:SF9">
    <property type="entry name" value="KINESIN-LIKE PROTEIN KIN-14U"/>
    <property type="match status" value="1"/>
</dbReference>
<keyword evidence="5 8" id="KW-0175">Coiled coil</keyword>
<keyword evidence="2" id="KW-0493">Microtubule</keyword>
<dbReference type="SUPFAM" id="SSF52540">
    <property type="entry name" value="P-loop containing nucleoside triphosphate hydrolases"/>
    <property type="match status" value="1"/>
</dbReference>
<dbReference type="InterPro" id="IPR036961">
    <property type="entry name" value="Kinesin_motor_dom_sf"/>
</dbReference>
<evidence type="ECO:0000256" key="3">
    <source>
        <dbReference type="ARBA" id="ARBA00022741"/>
    </source>
</evidence>
<dbReference type="Gramene" id="Kaladp0081s0110.10.v1.1">
    <property type="protein sequence ID" value="Kaladp0081s0110.10.v1.1"/>
    <property type="gene ID" value="Kaladp0081s0110.v1.1"/>
</dbReference>
<dbReference type="Gramene" id="Kaladp0081s0110.4.v1.1">
    <property type="protein sequence ID" value="Kaladp0081s0110.4.v1.1"/>
    <property type="gene ID" value="Kaladp0081s0110.v1.1"/>
</dbReference>
<dbReference type="PRINTS" id="PR00380">
    <property type="entry name" value="KINESINHEAVY"/>
</dbReference>
<dbReference type="Gramene" id="Kaladp0081s0110.8.v1.1">
    <property type="protein sequence ID" value="Kaladp0081s0110.8.v1.1"/>
    <property type="gene ID" value="Kaladp0081s0110.v1.1"/>
</dbReference>
<evidence type="ECO:0000256" key="4">
    <source>
        <dbReference type="ARBA" id="ARBA00022840"/>
    </source>
</evidence>
<keyword evidence="6 7" id="KW-0505">Motor protein</keyword>
<evidence type="ECO:0000256" key="2">
    <source>
        <dbReference type="ARBA" id="ARBA00022701"/>
    </source>
</evidence>
<dbReference type="GO" id="GO:0005524">
    <property type="term" value="F:ATP binding"/>
    <property type="evidence" value="ECO:0007669"/>
    <property type="project" value="UniProtKB-UniRule"/>
</dbReference>
<keyword evidence="4 7" id="KW-0067">ATP-binding</keyword>
<evidence type="ECO:0000313" key="11">
    <source>
        <dbReference type="EnsemblPlants" id="Kaladp0081s0110.6.v1.1"/>
    </source>
</evidence>
<dbReference type="FunFam" id="3.40.850.10:FF:000074">
    <property type="entry name" value="p-loop containing nucleoside triphosphate hydrolase superfamily protein"/>
    <property type="match status" value="1"/>
</dbReference>
<reference evidence="11" key="1">
    <citation type="submission" date="2021-01" db="UniProtKB">
        <authorList>
            <consortium name="EnsemblPlants"/>
        </authorList>
    </citation>
    <scope>IDENTIFICATION</scope>
</reference>
<dbReference type="GO" id="GO:0007018">
    <property type="term" value="P:microtubule-based movement"/>
    <property type="evidence" value="ECO:0007669"/>
    <property type="project" value="InterPro"/>
</dbReference>
<organism evidence="11 12">
    <name type="scientific">Kalanchoe fedtschenkoi</name>
    <name type="common">Lavender scallops</name>
    <name type="synonym">South American air plant</name>
    <dbReference type="NCBI Taxonomy" id="63787"/>
    <lineage>
        <taxon>Eukaryota</taxon>
        <taxon>Viridiplantae</taxon>
        <taxon>Streptophyta</taxon>
        <taxon>Embryophyta</taxon>
        <taxon>Tracheophyta</taxon>
        <taxon>Spermatophyta</taxon>
        <taxon>Magnoliopsida</taxon>
        <taxon>eudicotyledons</taxon>
        <taxon>Gunneridae</taxon>
        <taxon>Pentapetalae</taxon>
        <taxon>Saxifragales</taxon>
        <taxon>Crassulaceae</taxon>
        <taxon>Kalanchoe</taxon>
    </lineage>
</organism>
<dbReference type="Gene3D" id="3.40.850.10">
    <property type="entry name" value="Kinesin motor domain"/>
    <property type="match status" value="1"/>
</dbReference>
<dbReference type="EnsemblPlants" id="Kaladp0081s0110.1.v1.1">
    <property type="protein sequence ID" value="Kaladp0081s0110.1.v1.1"/>
    <property type="gene ID" value="Kaladp0081s0110.v1.1"/>
</dbReference>
<keyword evidence="3 7" id="KW-0547">Nucleotide-binding</keyword>
<protein>
    <recommendedName>
        <fullName evidence="10">Kinesin motor domain-containing protein</fullName>
    </recommendedName>
</protein>
<comment type="similarity">
    <text evidence="1">Belongs to the TRAFAC class myosin-kinesin ATPase superfamily. Kinesin family. KIN-14 subfamily.</text>
</comment>
<name>A0A7N0UR21_KALFE</name>
<proteinExistence type="inferred from homology"/>
<evidence type="ECO:0000256" key="6">
    <source>
        <dbReference type="ARBA" id="ARBA00023175"/>
    </source>
</evidence>
<dbReference type="PANTHER" id="PTHR47972">
    <property type="entry name" value="KINESIN-LIKE PROTEIN KLP-3"/>
    <property type="match status" value="1"/>
</dbReference>
<dbReference type="OMA" id="DVCETIC"/>
<dbReference type="GO" id="GO:0003777">
    <property type="term" value="F:microtubule motor activity"/>
    <property type="evidence" value="ECO:0007669"/>
    <property type="project" value="InterPro"/>
</dbReference>
<dbReference type="EnsemblPlants" id="Kaladp0081s0110.6.v1.1">
    <property type="protein sequence ID" value="Kaladp0081s0110.6.v1.1"/>
    <property type="gene ID" value="Kaladp0081s0110.v1.1"/>
</dbReference>
<keyword evidence="12" id="KW-1185">Reference proteome</keyword>
<evidence type="ECO:0000256" key="7">
    <source>
        <dbReference type="PROSITE-ProRule" id="PRU00283"/>
    </source>
</evidence>
<feature type="coiled-coil region" evidence="8">
    <location>
        <begin position="28"/>
        <end position="55"/>
    </location>
</feature>